<proteinExistence type="predicted"/>
<dbReference type="Proteomes" id="UP001215280">
    <property type="component" value="Unassembled WGS sequence"/>
</dbReference>
<keyword evidence="3" id="KW-1185">Reference proteome</keyword>
<gene>
    <name evidence="2" type="ORF">DFH07DRAFT_951908</name>
</gene>
<evidence type="ECO:0000313" key="2">
    <source>
        <dbReference type="EMBL" id="KAJ7776006.1"/>
    </source>
</evidence>
<reference evidence="2" key="1">
    <citation type="submission" date="2023-03" db="EMBL/GenBank/DDBJ databases">
        <title>Massive genome expansion in bonnet fungi (Mycena s.s.) driven by repeated elements and novel gene families across ecological guilds.</title>
        <authorList>
            <consortium name="Lawrence Berkeley National Laboratory"/>
            <person name="Harder C.B."/>
            <person name="Miyauchi S."/>
            <person name="Viragh M."/>
            <person name="Kuo A."/>
            <person name="Thoen E."/>
            <person name="Andreopoulos B."/>
            <person name="Lu D."/>
            <person name="Skrede I."/>
            <person name="Drula E."/>
            <person name="Henrissat B."/>
            <person name="Morin E."/>
            <person name="Kohler A."/>
            <person name="Barry K."/>
            <person name="LaButti K."/>
            <person name="Morin E."/>
            <person name="Salamov A."/>
            <person name="Lipzen A."/>
            <person name="Mereny Z."/>
            <person name="Hegedus B."/>
            <person name="Baldrian P."/>
            <person name="Stursova M."/>
            <person name="Weitz H."/>
            <person name="Taylor A."/>
            <person name="Grigoriev I.V."/>
            <person name="Nagy L.G."/>
            <person name="Martin F."/>
            <person name="Kauserud H."/>
        </authorList>
    </citation>
    <scope>NUCLEOTIDE SEQUENCE</scope>
    <source>
        <strain evidence="2">CBHHK188m</strain>
    </source>
</reference>
<name>A0AAD7NUU6_9AGAR</name>
<protein>
    <submittedName>
        <fullName evidence="2">Uncharacterized protein</fullName>
    </submittedName>
</protein>
<feature type="compositionally biased region" description="Basic and acidic residues" evidence="1">
    <location>
        <begin position="139"/>
        <end position="150"/>
    </location>
</feature>
<feature type="region of interest" description="Disordered" evidence="1">
    <location>
        <begin position="137"/>
        <end position="157"/>
    </location>
</feature>
<accession>A0AAD7NUU6</accession>
<dbReference type="EMBL" id="JARJLG010000013">
    <property type="protein sequence ID" value="KAJ7776006.1"/>
    <property type="molecule type" value="Genomic_DNA"/>
</dbReference>
<sequence length="157" mass="17297">MSSGEALMSQKSFSSWGTTEQALNWMNELLSEKDKSSIQAASNAKSDAEAVLKLAIWMDPHSESESGSLPALLDPESCDFYEPLYFTEAEIQERSAEIEEWAEMVYHAEGVMRVSKAMCEEAGVPVPDHCTHAFFGMESPEKPGLGRRDISPSSSVQ</sequence>
<organism evidence="2 3">
    <name type="scientific">Mycena maculata</name>
    <dbReference type="NCBI Taxonomy" id="230809"/>
    <lineage>
        <taxon>Eukaryota</taxon>
        <taxon>Fungi</taxon>
        <taxon>Dikarya</taxon>
        <taxon>Basidiomycota</taxon>
        <taxon>Agaricomycotina</taxon>
        <taxon>Agaricomycetes</taxon>
        <taxon>Agaricomycetidae</taxon>
        <taxon>Agaricales</taxon>
        <taxon>Marasmiineae</taxon>
        <taxon>Mycenaceae</taxon>
        <taxon>Mycena</taxon>
    </lineage>
</organism>
<comment type="caution">
    <text evidence="2">The sequence shown here is derived from an EMBL/GenBank/DDBJ whole genome shotgun (WGS) entry which is preliminary data.</text>
</comment>
<dbReference type="AlphaFoldDB" id="A0AAD7NUU6"/>
<evidence type="ECO:0000256" key="1">
    <source>
        <dbReference type="SAM" id="MobiDB-lite"/>
    </source>
</evidence>
<evidence type="ECO:0000313" key="3">
    <source>
        <dbReference type="Proteomes" id="UP001215280"/>
    </source>
</evidence>